<dbReference type="Proteomes" id="UP000183639">
    <property type="component" value="Unassembled WGS sequence"/>
</dbReference>
<name>A0A1I3C3N8_SELRU</name>
<accession>A0A1I3C3N8</accession>
<protein>
    <submittedName>
        <fullName evidence="1">Uncharacterized protein</fullName>
    </submittedName>
</protein>
<proteinExistence type="predicted"/>
<evidence type="ECO:0000313" key="1">
    <source>
        <dbReference type="EMBL" id="SFH68946.1"/>
    </source>
</evidence>
<organism evidence="1 2">
    <name type="scientific">Selenomonas ruminantium</name>
    <dbReference type="NCBI Taxonomy" id="971"/>
    <lineage>
        <taxon>Bacteria</taxon>
        <taxon>Bacillati</taxon>
        <taxon>Bacillota</taxon>
        <taxon>Negativicutes</taxon>
        <taxon>Selenomonadales</taxon>
        <taxon>Selenomonadaceae</taxon>
        <taxon>Selenomonas</taxon>
    </lineage>
</organism>
<reference evidence="1 2" key="1">
    <citation type="submission" date="2016-10" db="EMBL/GenBank/DDBJ databases">
        <authorList>
            <person name="de Groot N.N."/>
        </authorList>
    </citation>
    <scope>NUCLEOTIDE SEQUENCE [LARGE SCALE GENOMIC DNA]</scope>
    <source>
        <strain evidence="1 2">Z108</strain>
    </source>
</reference>
<gene>
    <name evidence="1" type="ORF">SAMN04487861_102119</name>
</gene>
<sequence length="39" mass="4149">MLKKVALVNRICLLLLAVLMLVGTNAEAGHLQAGPAYRS</sequence>
<dbReference type="AlphaFoldDB" id="A0A1I3C3N8"/>
<evidence type="ECO:0000313" key="2">
    <source>
        <dbReference type="Proteomes" id="UP000183639"/>
    </source>
</evidence>
<dbReference type="EMBL" id="FOQK01000002">
    <property type="protein sequence ID" value="SFH68946.1"/>
    <property type="molecule type" value="Genomic_DNA"/>
</dbReference>